<dbReference type="PANTHER" id="PTHR42749:SF1">
    <property type="entry name" value="CELL SHAPE-DETERMINING PROTEIN MREB"/>
    <property type="match status" value="1"/>
</dbReference>
<dbReference type="EMBL" id="BAAATD010000005">
    <property type="protein sequence ID" value="GAA2602301.1"/>
    <property type="molecule type" value="Genomic_DNA"/>
</dbReference>
<evidence type="ECO:0000256" key="5">
    <source>
        <dbReference type="ARBA" id="ARBA00023458"/>
    </source>
</evidence>
<accession>A0ABP6C6Z0</accession>
<comment type="similarity">
    <text evidence="5 6">Belongs to the FtsA/MreB family.</text>
</comment>
<dbReference type="PRINTS" id="PR01652">
    <property type="entry name" value="SHAPEPROTEIN"/>
</dbReference>
<dbReference type="InterPro" id="IPR004753">
    <property type="entry name" value="MreB"/>
</dbReference>
<feature type="binding site" evidence="6">
    <location>
        <begin position="154"/>
        <end position="156"/>
    </location>
    <ligand>
        <name>ATP</name>
        <dbReference type="ChEBI" id="CHEBI:30616"/>
    </ligand>
</feature>
<gene>
    <name evidence="6" type="primary">mreB</name>
    <name evidence="7" type="ORF">GCM10010411_40150</name>
</gene>
<dbReference type="RefSeq" id="WP_344542957.1">
    <property type="nucleotide sequence ID" value="NZ_BAAATD010000005.1"/>
</dbReference>
<dbReference type="Proteomes" id="UP001501509">
    <property type="component" value="Unassembled WGS sequence"/>
</dbReference>
<dbReference type="InterPro" id="IPR056546">
    <property type="entry name" value="MreB_MamK-like"/>
</dbReference>
<dbReference type="CDD" id="cd10225">
    <property type="entry name" value="ASKHA_NBD_MreB-like"/>
    <property type="match status" value="1"/>
</dbReference>
<dbReference type="PANTHER" id="PTHR42749">
    <property type="entry name" value="CELL SHAPE-DETERMINING PROTEIN MREB"/>
    <property type="match status" value="1"/>
</dbReference>
<comment type="caution">
    <text evidence="7">The sequence shown here is derived from an EMBL/GenBank/DDBJ whole genome shotgun (WGS) entry which is preliminary data.</text>
</comment>
<dbReference type="NCBIfam" id="NF010539">
    <property type="entry name" value="PRK13927.1"/>
    <property type="match status" value="1"/>
</dbReference>
<evidence type="ECO:0000256" key="4">
    <source>
        <dbReference type="ARBA" id="ARBA00022960"/>
    </source>
</evidence>
<dbReference type="InterPro" id="IPR043129">
    <property type="entry name" value="ATPase_NBD"/>
</dbReference>
<reference evidence="8" key="1">
    <citation type="journal article" date="2019" name="Int. J. Syst. Evol. Microbiol.">
        <title>The Global Catalogue of Microorganisms (GCM) 10K type strain sequencing project: providing services to taxonomists for standard genome sequencing and annotation.</title>
        <authorList>
            <consortium name="The Broad Institute Genomics Platform"/>
            <consortium name="The Broad Institute Genome Sequencing Center for Infectious Disease"/>
            <person name="Wu L."/>
            <person name="Ma J."/>
        </authorList>
    </citation>
    <scope>NUCLEOTIDE SEQUENCE [LARGE SCALE GENOMIC DNA]</scope>
    <source>
        <strain evidence="8">JCM 6833</strain>
    </source>
</reference>
<protein>
    <recommendedName>
        <fullName evidence="6">Cell shape-determining protein MreB</fullName>
    </recommendedName>
</protein>
<evidence type="ECO:0000313" key="8">
    <source>
        <dbReference type="Proteomes" id="UP001501509"/>
    </source>
</evidence>
<evidence type="ECO:0000256" key="2">
    <source>
        <dbReference type="ARBA" id="ARBA00022741"/>
    </source>
</evidence>
<keyword evidence="1 6" id="KW-0963">Cytoplasm</keyword>
<keyword evidence="2 6" id="KW-0547">Nucleotide-binding</keyword>
<comment type="caution">
    <text evidence="6">Lacks conserved residue(s) required for the propagation of feature annotation.</text>
</comment>
<sequence length="349" mass="35912">MGMLSRNIAIDLGTANARLFVLGKGLVIDEPSVVAVESGRVVAAGTEARRMAGCAAVAVEHPLRNGAIADFGLAESMLRHFIARANRWGRVAPPRLAVAVPSGATDVERRAVMDVTYRAGARSVHLVEVPVAAALGCGLTIGDARAVLTVDIGAGTTDVAILSVGGVVLAHTARVGGNDVDRAIASYVRSEYAMLIGEQTDEQHTTDASGGVALTGRWKASGLPGAVALDAEEVARAAAEPITAIVATVRNVLEHCPPELSGDLMDRGIALTGGGALLHGLADVMREETRLPVQTADDPRSAVVIGTARHLGGLEAPKGTRRRARAALVFDGQDPETGSCVRRLDAGGG</sequence>
<comment type="subcellular location">
    <subcellularLocation>
        <location evidence="6">Cytoplasm</location>
    </subcellularLocation>
    <text evidence="6">Membrane-associated.</text>
</comment>
<dbReference type="SUPFAM" id="SSF53067">
    <property type="entry name" value="Actin-like ATPase domain"/>
    <property type="match status" value="2"/>
</dbReference>
<keyword evidence="3 6" id="KW-0067">ATP-binding</keyword>
<name>A0ABP6C6Z0_9ACTN</name>
<evidence type="ECO:0000313" key="7">
    <source>
        <dbReference type="EMBL" id="GAA2602301.1"/>
    </source>
</evidence>
<dbReference type="HAMAP" id="MF_02207">
    <property type="entry name" value="MreB"/>
    <property type="match status" value="1"/>
</dbReference>
<comment type="function">
    <text evidence="6">Forms membrane-associated dynamic filaments that are essential for cell shape determination. Acts by regulating cell wall synthesis and cell elongation, and thus cell shape. A feedback loop between cell geometry and MreB localization may maintain elongated cell shape by targeting cell wall growth to regions of negative cell wall curvature.</text>
</comment>
<evidence type="ECO:0000256" key="1">
    <source>
        <dbReference type="ARBA" id="ARBA00022490"/>
    </source>
</evidence>
<evidence type="ECO:0000256" key="3">
    <source>
        <dbReference type="ARBA" id="ARBA00022840"/>
    </source>
</evidence>
<keyword evidence="8" id="KW-1185">Reference proteome</keyword>
<comment type="subunit">
    <text evidence="6">Forms polymers.</text>
</comment>
<keyword evidence="4 6" id="KW-0133">Cell shape</keyword>
<evidence type="ECO:0000256" key="6">
    <source>
        <dbReference type="HAMAP-Rule" id="MF_02207"/>
    </source>
</evidence>
<organism evidence="7 8">
    <name type="scientific">Actinomadura fulvescens</name>
    <dbReference type="NCBI Taxonomy" id="46160"/>
    <lineage>
        <taxon>Bacteria</taxon>
        <taxon>Bacillati</taxon>
        <taxon>Actinomycetota</taxon>
        <taxon>Actinomycetes</taxon>
        <taxon>Streptosporangiales</taxon>
        <taxon>Thermomonosporaceae</taxon>
        <taxon>Actinomadura</taxon>
    </lineage>
</organism>
<proteinExistence type="inferred from homology"/>
<dbReference type="Pfam" id="PF06723">
    <property type="entry name" value="MreB_Mbl"/>
    <property type="match status" value="1"/>
</dbReference>
<feature type="binding site" evidence="6">
    <location>
        <begin position="274"/>
        <end position="277"/>
    </location>
    <ligand>
        <name>ATP</name>
        <dbReference type="ChEBI" id="CHEBI:30616"/>
    </ligand>
</feature>
<dbReference type="Gene3D" id="3.30.420.40">
    <property type="match status" value="3"/>
</dbReference>
<feature type="binding site" evidence="6">
    <location>
        <begin position="14"/>
        <end position="16"/>
    </location>
    <ligand>
        <name>ATP</name>
        <dbReference type="ChEBI" id="CHEBI:30616"/>
    </ligand>
</feature>